<dbReference type="InParanoid" id="A0A1Y2M9P3"/>
<protein>
    <recommendedName>
        <fullName evidence="3">Sulfotransferase domain-containing protein</fullName>
    </recommendedName>
</protein>
<dbReference type="PANTHER" id="PTHR48312:SF1">
    <property type="entry name" value="SULFOTRANSFERASE"/>
    <property type="match status" value="1"/>
</dbReference>
<evidence type="ECO:0000313" key="2">
    <source>
        <dbReference type="Proteomes" id="UP000193240"/>
    </source>
</evidence>
<dbReference type="STRING" id="105696.A0A1Y2M9P3"/>
<evidence type="ECO:0008006" key="3">
    <source>
        <dbReference type="Google" id="ProtNLM"/>
    </source>
</evidence>
<dbReference type="AlphaFoldDB" id="A0A1Y2M9P3"/>
<dbReference type="OMA" id="HDTENEH"/>
<keyword evidence="2" id="KW-1185">Reference proteome</keyword>
<accession>A0A1Y2M9P3</accession>
<sequence length="324" mass="36593">MPGIPDPAPQGEGRHGVYLLTNPRSASNLFQKMMSKQPGYQNSGYKLFDAGFASLSQLEKGPLGQWPQEERKALYNAYQAGFDSLQDEIEDAQKNGKQVFLKEHALNLASPDKMFTHVYSSDKVEPLRLHERGLVNSSYTNPTCLPDSILLSMRPIIQIRNPILMYPSMVRAVSKSMGTMRPRQPMLEFILTLRHSRALYDWYLDQGGNLRPQVLDADDIINDRAAVRHVCLMTGLDPDAVLYEWEEREEPDPRKAAFLSTINASKGIIPSLAAKGVDFETEKEKWKAEFGEEDGEDLAKAVLASMADYKYLLSKRTYISSKRD</sequence>
<dbReference type="Proteomes" id="UP000193240">
    <property type="component" value="Unassembled WGS sequence"/>
</dbReference>
<evidence type="ECO:0000313" key="1">
    <source>
        <dbReference type="EMBL" id="OSS52732.1"/>
    </source>
</evidence>
<dbReference type="InterPro" id="IPR027417">
    <property type="entry name" value="P-loop_NTPase"/>
</dbReference>
<gene>
    <name evidence="1" type="ORF">B5807_02097</name>
</gene>
<dbReference type="SUPFAM" id="SSF52540">
    <property type="entry name" value="P-loop containing nucleoside triphosphate hydrolases"/>
    <property type="match status" value="1"/>
</dbReference>
<proteinExistence type="predicted"/>
<dbReference type="Gene3D" id="3.40.50.300">
    <property type="entry name" value="P-loop containing nucleotide triphosphate hydrolases"/>
    <property type="match status" value="1"/>
</dbReference>
<reference evidence="1 2" key="1">
    <citation type="journal article" date="2017" name="Genome Announc.">
        <title>Genome sequence of the saprophytic ascomycete Epicoccum nigrum ICMP 19927 strain isolated from New Zealand.</title>
        <authorList>
            <person name="Fokin M."/>
            <person name="Fleetwood D."/>
            <person name="Weir B.S."/>
            <person name="Villas-Boas S.G."/>
        </authorList>
    </citation>
    <scope>NUCLEOTIDE SEQUENCE [LARGE SCALE GENOMIC DNA]</scope>
    <source>
        <strain evidence="1 2">ICMP 19927</strain>
    </source>
</reference>
<name>A0A1Y2M9P3_EPING</name>
<dbReference type="EMBL" id="KZ107839">
    <property type="protein sequence ID" value="OSS52732.1"/>
    <property type="molecule type" value="Genomic_DNA"/>
</dbReference>
<dbReference type="PANTHER" id="PTHR48312">
    <property type="match status" value="1"/>
</dbReference>
<organism evidence="1 2">
    <name type="scientific">Epicoccum nigrum</name>
    <name type="common">Soil fungus</name>
    <name type="synonym">Epicoccum purpurascens</name>
    <dbReference type="NCBI Taxonomy" id="105696"/>
    <lineage>
        <taxon>Eukaryota</taxon>
        <taxon>Fungi</taxon>
        <taxon>Dikarya</taxon>
        <taxon>Ascomycota</taxon>
        <taxon>Pezizomycotina</taxon>
        <taxon>Dothideomycetes</taxon>
        <taxon>Pleosporomycetidae</taxon>
        <taxon>Pleosporales</taxon>
        <taxon>Pleosporineae</taxon>
        <taxon>Didymellaceae</taxon>
        <taxon>Epicoccum</taxon>
    </lineage>
</organism>